<organism evidence="1 2">
    <name type="scientific">Puccinia striiformis f. sp. tritici PST-78</name>
    <dbReference type="NCBI Taxonomy" id="1165861"/>
    <lineage>
        <taxon>Eukaryota</taxon>
        <taxon>Fungi</taxon>
        <taxon>Dikarya</taxon>
        <taxon>Basidiomycota</taxon>
        <taxon>Pucciniomycotina</taxon>
        <taxon>Pucciniomycetes</taxon>
        <taxon>Pucciniales</taxon>
        <taxon>Pucciniaceae</taxon>
        <taxon>Puccinia</taxon>
    </lineage>
</organism>
<keyword evidence="2" id="KW-1185">Reference proteome</keyword>
<protein>
    <submittedName>
        <fullName evidence="1">Uncharacterized protein</fullName>
    </submittedName>
</protein>
<gene>
    <name evidence="1" type="ORF">PSTG_10462</name>
</gene>
<evidence type="ECO:0000313" key="2">
    <source>
        <dbReference type="Proteomes" id="UP000054564"/>
    </source>
</evidence>
<evidence type="ECO:0000313" key="1">
    <source>
        <dbReference type="EMBL" id="KNE96196.1"/>
    </source>
</evidence>
<accession>A0A0L0VAG1</accession>
<dbReference type="AlphaFoldDB" id="A0A0L0VAG1"/>
<proteinExistence type="predicted"/>
<sequence>MAPVETNGERLTKVFRRKNVPDQKKNTSFPDVAILALKNLIWATATAQKDYDHKRDPMSKDLSLLRSLLPSFLSQIKQLALSLYIVDFPEEPVPTSLSRLLSSLQSTMVQTTASVISFALLPEQLELDTVDGHCGHLKQFRCSRLQDYLEDLRYTNLEFFDACWELLETPVPESNPTSSSNKNPETGTVVISDWKKEMMKRSYRSADLLDRMIWQCNQSDLGLLQPFWQAAVSELDEALFLFHELLVQPAIKKPANLPSIRLVNLALPILKLTRVFFNKLLKSATTEFMITATSGINSWELSIQVDITQTLARYIRDDLLLYLWRANGEELIEAVEAVNIRGAVEDIRHEFFNSLDRWRALVVPVPSEGNDRSSNQINFEDCFLLLENQFILATDRFFDLFSTFDTIRSRELGF</sequence>
<name>A0A0L0VAG1_9BASI</name>
<dbReference type="OrthoDB" id="10636861at2759"/>
<comment type="caution">
    <text evidence="1">The sequence shown here is derived from an EMBL/GenBank/DDBJ whole genome shotgun (WGS) entry which is preliminary data.</text>
</comment>
<dbReference type="EMBL" id="AJIL01000085">
    <property type="protein sequence ID" value="KNE96196.1"/>
    <property type="molecule type" value="Genomic_DNA"/>
</dbReference>
<reference evidence="2" key="1">
    <citation type="submission" date="2014-03" db="EMBL/GenBank/DDBJ databases">
        <title>The Genome Sequence of Puccinia striiformis f. sp. tritici PST-78.</title>
        <authorList>
            <consortium name="The Broad Institute Genome Sequencing Platform"/>
            <person name="Cuomo C."/>
            <person name="Hulbert S."/>
            <person name="Chen X."/>
            <person name="Walker B."/>
            <person name="Young S.K."/>
            <person name="Zeng Q."/>
            <person name="Gargeya S."/>
            <person name="Fitzgerald M."/>
            <person name="Haas B."/>
            <person name="Abouelleil A."/>
            <person name="Alvarado L."/>
            <person name="Arachchi H.M."/>
            <person name="Berlin A.M."/>
            <person name="Chapman S.B."/>
            <person name="Goldberg J."/>
            <person name="Griggs A."/>
            <person name="Gujja S."/>
            <person name="Hansen M."/>
            <person name="Howarth C."/>
            <person name="Imamovic A."/>
            <person name="Larimer J."/>
            <person name="McCowan C."/>
            <person name="Montmayeur A."/>
            <person name="Murphy C."/>
            <person name="Neiman D."/>
            <person name="Pearson M."/>
            <person name="Priest M."/>
            <person name="Roberts A."/>
            <person name="Saif S."/>
            <person name="Shea T."/>
            <person name="Sisk P."/>
            <person name="Sykes S."/>
            <person name="Wortman J."/>
            <person name="Nusbaum C."/>
            <person name="Birren B."/>
        </authorList>
    </citation>
    <scope>NUCLEOTIDE SEQUENCE [LARGE SCALE GENOMIC DNA]</scope>
    <source>
        <strain evidence="2">race PST-78</strain>
    </source>
</reference>
<dbReference type="PANTHER" id="PTHR33069:SF3">
    <property type="entry name" value="DYNEIN HEAVY CHAIN TAIL DOMAIN-CONTAINING PROTEIN"/>
    <property type="match status" value="1"/>
</dbReference>
<dbReference type="Proteomes" id="UP000054564">
    <property type="component" value="Unassembled WGS sequence"/>
</dbReference>
<dbReference type="PANTHER" id="PTHR33069">
    <property type="entry name" value="CHROMOSOME 7, WHOLE GENOME SHOTGUN SEQUENCE-RELATED"/>
    <property type="match status" value="1"/>
</dbReference>